<gene>
    <name evidence="2" type="ORF">EVAR_79400_1</name>
</gene>
<keyword evidence="3" id="KW-1185">Reference proteome</keyword>
<organism evidence="2 3">
    <name type="scientific">Eumeta variegata</name>
    <name type="common">Bagworm moth</name>
    <name type="synonym">Eumeta japonica</name>
    <dbReference type="NCBI Taxonomy" id="151549"/>
    <lineage>
        <taxon>Eukaryota</taxon>
        <taxon>Metazoa</taxon>
        <taxon>Ecdysozoa</taxon>
        <taxon>Arthropoda</taxon>
        <taxon>Hexapoda</taxon>
        <taxon>Insecta</taxon>
        <taxon>Pterygota</taxon>
        <taxon>Neoptera</taxon>
        <taxon>Endopterygota</taxon>
        <taxon>Lepidoptera</taxon>
        <taxon>Glossata</taxon>
        <taxon>Ditrysia</taxon>
        <taxon>Tineoidea</taxon>
        <taxon>Psychidae</taxon>
        <taxon>Oiketicinae</taxon>
        <taxon>Eumeta</taxon>
    </lineage>
</organism>
<feature type="compositionally biased region" description="Basic residues" evidence="1">
    <location>
        <begin position="1"/>
        <end position="12"/>
    </location>
</feature>
<sequence>MILSTARRRSARSLRGSRGARREVNAPKRPASRTIGFAAISATSVVLRISGELRGGGARAPVAAAHRPPRAARRRLSCLFVQPLRHAPSPRPTRPTQITGRYSYLHYLR</sequence>
<name>A0A4C1VGN4_EUMVA</name>
<evidence type="ECO:0000256" key="1">
    <source>
        <dbReference type="SAM" id="MobiDB-lite"/>
    </source>
</evidence>
<evidence type="ECO:0000313" key="3">
    <source>
        <dbReference type="Proteomes" id="UP000299102"/>
    </source>
</evidence>
<comment type="caution">
    <text evidence="2">The sequence shown here is derived from an EMBL/GenBank/DDBJ whole genome shotgun (WGS) entry which is preliminary data.</text>
</comment>
<protein>
    <submittedName>
        <fullName evidence="2">Uncharacterized protein</fullName>
    </submittedName>
</protein>
<evidence type="ECO:0000313" key="2">
    <source>
        <dbReference type="EMBL" id="GBP37467.1"/>
    </source>
</evidence>
<dbReference type="EMBL" id="BGZK01000334">
    <property type="protein sequence ID" value="GBP37467.1"/>
    <property type="molecule type" value="Genomic_DNA"/>
</dbReference>
<dbReference type="Proteomes" id="UP000299102">
    <property type="component" value="Unassembled WGS sequence"/>
</dbReference>
<reference evidence="2 3" key="1">
    <citation type="journal article" date="2019" name="Commun. Biol.">
        <title>The bagworm genome reveals a unique fibroin gene that provides high tensile strength.</title>
        <authorList>
            <person name="Kono N."/>
            <person name="Nakamura H."/>
            <person name="Ohtoshi R."/>
            <person name="Tomita M."/>
            <person name="Numata K."/>
            <person name="Arakawa K."/>
        </authorList>
    </citation>
    <scope>NUCLEOTIDE SEQUENCE [LARGE SCALE GENOMIC DNA]</scope>
</reference>
<feature type="region of interest" description="Disordered" evidence="1">
    <location>
        <begin position="1"/>
        <end position="30"/>
    </location>
</feature>
<accession>A0A4C1VGN4</accession>
<dbReference type="AlphaFoldDB" id="A0A4C1VGN4"/>
<proteinExistence type="predicted"/>